<comment type="caution">
    <text evidence="10">The sequence shown here is derived from an EMBL/GenBank/DDBJ whole genome shotgun (WGS) entry which is preliminary data.</text>
</comment>
<evidence type="ECO:0000313" key="11">
    <source>
        <dbReference type="Proteomes" id="UP001589793"/>
    </source>
</evidence>
<dbReference type="SUPFAM" id="SSF56219">
    <property type="entry name" value="DNase I-like"/>
    <property type="match status" value="1"/>
</dbReference>
<organism evidence="10 11">
    <name type="scientific">Brachybacterium hainanense</name>
    <dbReference type="NCBI Taxonomy" id="1541174"/>
    <lineage>
        <taxon>Bacteria</taxon>
        <taxon>Bacillati</taxon>
        <taxon>Actinomycetota</taxon>
        <taxon>Actinomycetes</taxon>
        <taxon>Micrococcales</taxon>
        <taxon>Dermabacteraceae</taxon>
        <taxon>Brachybacterium</taxon>
    </lineage>
</organism>
<dbReference type="InterPro" id="IPR005135">
    <property type="entry name" value="Endo/exonuclease/phosphatase"/>
</dbReference>
<sequence length="239" mass="25347">MRVVSWNVRGMRDDLRALIDTVRDLEPDLLLLQEAPQVIVPTARLRWLARRMGLEVLVGGRLCRGLAILASAETAGQVIRRGLTPVPQRLTDANSVFPRGIAAVRLSVPGGGELVVANLHLALDEEHRAIHVGRALELVGRAGAPVIIGGDLNERPEAPAFRALTRVLADPAAAAAEPTFPARRPSARIDALLTTPGMAVRRSEVVTCTAGVSAARLAGATDHLPVLLDVSLRPASRGA</sequence>
<keyword evidence="6" id="KW-0378">Hydrolase</keyword>
<comment type="cofactor">
    <cofactor evidence="1">
        <name>Mn(2+)</name>
        <dbReference type="ChEBI" id="CHEBI:29035"/>
    </cofactor>
</comment>
<dbReference type="EMBL" id="JBHLSV010000009">
    <property type="protein sequence ID" value="MFC0674177.1"/>
    <property type="molecule type" value="Genomic_DNA"/>
</dbReference>
<dbReference type="RefSeq" id="WP_376980111.1">
    <property type="nucleotide sequence ID" value="NZ_JBHLSV010000009.1"/>
</dbReference>
<keyword evidence="7" id="KW-0460">Magnesium</keyword>
<evidence type="ECO:0000256" key="2">
    <source>
        <dbReference type="ARBA" id="ARBA00001946"/>
    </source>
</evidence>
<evidence type="ECO:0000256" key="4">
    <source>
        <dbReference type="ARBA" id="ARBA00022723"/>
    </source>
</evidence>
<evidence type="ECO:0000256" key="3">
    <source>
        <dbReference type="ARBA" id="ARBA00022722"/>
    </source>
</evidence>
<dbReference type="Proteomes" id="UP001589793">
    <property type="component" value="Unassembled WGS sequence"/>
</dbReference>
<keyword evidence="3" id="KW-0540">Nuclease</keyword>
<dbReference type="InterPro" id="IPR036691">
    <property type="entry name" value="Endo/exonu/phosph_ase_sf"/>
</dbReference>
<dbReference type="PANTHER" id="PTHR15822">
    <property type="entry name" value="TRAF AND TNF RECEPTOR-ASSOCIATED PROTEIN"/>
    <property type="match status" value="1"/>
</dbReference>
<accession>A0ABV6RB13</accession>
<proteinExistence type="predicted"/>
<evidence type="ECO:0000256" key="5">
    <source>
        <dbReference type="ARBA" id="ARBA00022763"/>
    </source>
</evidence>
<keyword evidence="5" id="KW-0227">DNA damage</keyword>
<evidence type="ECO:0000256" key="8">
    <source>
        <dbReference type="ARBA" id="ARBA00023204"/>
    </source>
</evidence>
<keyword evidence="4" id="KW-0479">Metal-binding</keyword>
<keyword evidence="11" id="KW-1185">Reference proteome</keyword>
<dbReference type="InterPro" id="IPR051547">
    <property type="entry name" value="TDP2-like"/>
</dbReference>
<gene>
    <name evidence="10" type="ORF">ACFFF6_09435</name>
</gene>
<comment type="cofactor">
    <cofactor evidence="2">
        <name>Mg(2+)</name>
        <dbReference type="ChEBI" id="CHEBI:18420"/>
    </cofactor>
</comment>
<evidence type="ECO:0000256" key="7">
    <source>
        <dbReference type="ARBA" id="ARBA00022842"/>
    </source>
</evidence>
<evidence type="ECO:0000259" key="9">
    <source>
        <dbReference type="Pfam" id="PF03372"/>
    </source>
</evidence>
<protein>
    <submittedName>
        <fullName evidence="10">Endonuclease/exonuclease/phosphatase family protein</fullName>
    </submittedName>
</protein>
<name>A0ABV6RB13_9MICO</name>
<dbReference type="Gene3D" id="3.60.10.10">
    <property type="entry name" value="Endonuclease/exonuclease/phosphatase"/>
    <property type="match status" value="1"/>
</dbReference>
<keyword evidence="10" id="KW-0255">Endonuclease</keyword>
<dbReference type="Pfam" id="PF03372">
    <property type="entry name" value="Exo_endo_phos"/>
    <property type="match status" value="1"/>
</dbReference>
<evidence type="ECO:0000256" key="6">
    <source>
        <dbReference type="ARBA" id="ARBA00022801"/>
    </source>
</evidence>
<reference evidence="10 11" key="1">
    <citation type="submission" date="2024-09" db="EMBL/GenBank/DDBJ databases">
        <authorList>
            <person name="Sun Q."/>
            <person name="Mori K."/>
        </authorList>
    </citation>
    <scope>NUCLEOTIDE SEQUENCE [LARGE SCALE GENOMIC DNA]</scope>
    <source>
        <strain evidence="10 11">CICC 10874</strain>
    </source>
</reference>
<dbReference type="PANTHER" id="PTHR15822:SF4">
    <property type="entry name" value="TYROSYL-DNA PHOSPHODIESTERASE 2"/>
    <property type="match status" value="1"/>
</dbReference>
<evidence type="ECO:0000313" key="10">
    <source>
        <dbReference type="EMBL" id="MFC0674177.1"/>
    </source>
</evidence>
<keyword evidence="8" id="KW-0234">DNA repair</keyword>
<dbReference type="GO" id="GO:0004519">
    <property type="term" value="F:endonuclease activity"/>
    <property type="evidence" value="ECO:0007669"/>
    <property type="project" value="UniProtKB-KW"/>
</dbReference>
<feature type="domain" description="Endonuclease/exonuclease/phosphatase" evidence="9">
    <location>
        <begin position="4"/>
        <end position="223"/>
    </location>
</feature>
<evidence type="ECO:0000256" key="1">
    <source>
        <dbReference type="ARBA" id="ARBA00001936"/>
    </source>
</evidence>